<dbReference type="Gene3D" id="3.30.1200.10">
    <property type="entry name" value="YggU-like"/>
    <property type="match status" value="1"/>
</dbReference>
<evidence type="ECO:0000313" key="2">
    <source>
        <dbReference type="EMBL" id="OGM92545.1"/>
    </source>
</evidence>
<dbReference type="Proteomes" id="UP000177029">
    <property type="component" value="Unassembled WGS sequence"/>
</dbReference>
<dbReference type="EMBL" id="MGIP01000001">
    <property type="protein sequence ID" value="OGM92545.1"/>
    <property type="molecule type" value="Genomic_DNA"/>
</dbReference>
<dbReference type="AlphaFoldDB" id="A0A1F8DXN4"/>
<protein>
    <submittedName>
        <fullName evidence="2">Uncharacterized protein</fullName>
    </submittedName>
</protein>
<comment type="caution">
    <text evidence="2">The sequence shown here is derived from an EMBL/GenBank/DDBJ whole genome shotgun (WGS) entry which is preliminary data.</text>
</comment>
<proteinExistence type="inferred from homology"/>
<evidence type="ECO:0000313" key="3">
    <source>
        <dbReference type="Proteomes" id="UP000177029"/>
    </source>
</evidence>
<name>A0A1F8DXN4_9BACT</name>
<dbReference type="SUPFAM" id="SSF69786">
    <property type="entry name" value="YggU-like"/>
    <property type="match status" value="1"/>
</dbReference>
<dbReference type="InterPro" id="IPR036591">
    <property type="entry name" value="YggU-like_sf"/>
</dbReference>
<dbReference type="Pfam" id="PF02594">
    <property type="entry name" value="DUF167"/>
    <property type="match status" value="1"/>
</dbReference>
<gene>
    <name evidence="2" type="ORF">A2755_00415</name>
</gene>
<dbReference type="SMART" id="SM01152">
    <property type="entry name" value="DUF167"/>
    <property type="match status" value="1"/>
</dbReference>
<evidence type="ECO:0000256" key="1">
    <source>
        <dbReference type="ARBA" id="ARBA00010364"/>
    </source>
</evidence>
<reference evidence="2 3" key="1">
    <citation type="journal article" date="2016" name="Nat. Commun.">
        <title>Thousands of microbial genomes shed light on interconnected biogeochemical processes in an aquifer system.</title>
        <authorList>
            <person name="Anantharaman K."/>
            <person name="Brown C.T."/>
            <person name="Hug L.A."/>
            <person name="Sharon I."/>
            <person name="Castelle C.J."/>
            <person name="Probst A.J."/>
            <person name="Thomas B.C."/>
            <person name="Singh A."/>
            <person name="Wilkins M.J."/>
            <person name="Karaoz U."/>
            <person name="Brodie E.L."/>
            <person name="Williams K.H."/>
            <person name="Hubbard S.S."/>
            <person name="Banfield J.F."/>
        </authorList>
    </citation>
    <scope>NUCLEOTIDE SEQUENCE [LARGE SCALE GENOMIC DNA]</scope>
</reference>
<organism evidence="2 3">
    <name type="scientific">Candidatus Wolfebacteria bacterium RIFCSPHIGHO2_01_FULL_48_22</name>
    <dbReference type="NCBI Taxonomy" id="1802555"/>
    <lineage>
        <taxon>Bacteria</taxon>
        <taxon>Candidatus Wolfeibacteriota</taxon>
    </lineage>
</organism>
<accession>A0A1F8DXN4</accession>
<dbReference type="NCBIfam" id="TIGR00251">
    <property type="entry name" value="DUF167 family protein"/>
    <property type="match status" value="1"/>
</dbReference>
<sequence length="72" mass="8066">MRITVTVKLHKQENEIIKNDDGSYTVHTHSTPVDGKANKDVINQVAKYFKVPKSSVKILSGTTSKKKVLEIE</sequence>
<comment type="similarity">
    <text evidence="1">Belongs to the UPF0235 family.</text>
</comment>
<dbReference type="InterPro" id="IPR003746">
    <property type="entry name" value="DUF167"/>
</dbReference>